<dbReference type="InterPro" id="IPR013767">
    <property type="entry name" value="PAS_fold"/>
</dbReference>
<dbReference type="SUPFAM" id="SSF158472">
    <property type="entry name" value="HAMP domain-like"/>
    <property type="match status" value="1"/>
</dbReference>
<name>A0ABM8HUW5_9BACT</name>
<dbReference type="InterPro" id="IPR003660">
    <property type="entry name" value="HAMP_dom"/>
</dbReference>
<dbReference type="PROSITE" id="PS50885">
    <property type="entry name" value="HAMP"/>
    <property type="match status" value="1"/>
</dbReference>
<keyword evidence="4" id="KW-0597">Phosphoprotein</keyword>
<reference evidence="18 19" key="2">
    <citation type="journal article" date="2021" name="Int. J. Syst. Evol. Microbiol.">
        <title>Isolation and Polyphasic Characterization of Desulfuromonas versatilis sp. Nov., an Electrogenic Bacteria Capable of Versatile Metabolism Isolated from a Graphene Oxide-Reducing Enrichment Culture.</title>
        <authorList>
            <person name="Xie L."/>
            <person name="Yoshida N."/>
            <person name="Ishii S."/>
            <person name="Meng L."/>
        </authorList>
    </citation>
    <scope>NUCLEOTIDE SEQUENCE [LARGE SCALE GENOMIC DNA]</scope>
    <source>
        <strain evidence="18 19">NIT-T3</strain>
    </source>
</reference>
<organism evidence="18 19">
    <name type="scientific">Desulfuromonas versatilis</name>
    <dbReference type="NCBI Taxonomy" id="2802975"/>
    <lineage>
        <taxon>Bacteria</taxon>
        <taxon>Pseudomonadati</taxon>
        <taxon>Thermodesulfobacteriota</taxon>
        <taxon>Desulfuromonadia</taxon>
        <taxon>Desulfuromonadales</taxon>
        <taxon>Desulfuromonadaceae</taxon>
        <taxon>Desulfuromonas</taxon>
    </lineage>
</organism>
<keyword evidence="10 13" id="KW-1133">Transmembrane helix</keyword>
<keyword evidence="11" id="KW-0902">Two-component regulatory system</keyword>
<evidence type="ECO:0000313" key="18">
    <source>
        <dbReference type="EMBL" id="BCR04862.1"/>
    </source>
</evidence>
<feature type="transmembrane region" description="Helical" evidence="13">
    <location>
        <begin position="171"/>
        <end position="189"/>
    </location>
</feature>
<dbReference type="Pfam" id="PF00672">
    <property type="entry name" value="HAMP"/>
    <property type="match status" value="1"/>
</dbReference>
<evidence type="ECO:0000256" key="11">
    <source>
        <dbReference type="ARBA" id="ARBA00023012"/>
    </source>
</evidence>
<dbReference type="InterPro" id="IPR004358">
    <property type="entry name" value="Sig_transdc_His_kin-like_C"/>
</dbReference>
<dbReference type="InterPro" id="IPR003661">
    <property type="entry name" value="HisK_dim/P_dom"/>
</dbReference>
<dbReference type="PANTHER" id="PTHR42878:SF7">
    <property type="entry name" value="SENSOR HISTIDINE KINASE GLRK"/>
    <property type="match status" value="1"/>
</dbReference>
<dbReference type="SMART" id="SM00091">
    <property type="entry name" value="PAS"/>
    <property type="match status" value="1"/>
</dbReference>
<feature type="domain" description="PAC" evidence="16">
    <location>
        <begin position="351"/>
        <end position="403"/>
    </location>
</feature>
<dbReference type="SUPFAM" id="SSF47384">
    <property type="entry name" value="Homodimeric domain of signal transducing histidine kinase"/>
    <property type="match status" value="1"/>
</dbReference>
<dbReference type="PRINTS" id="PR00344">
    <property type="entry name" value="BCTRLSENSOR"/>
</dbReference>
<evidence type="ECO:0000256" key="2">
    <source>
        <dbReference type="ARBA" id="ARBA00004141"/>
    </source>
</evidence>
<evidence type="ECO:0000256" key="6">
    <source>
        <dbReference type="ARBA" id="ARBA00022692"/>
    </source>
</evidence>
<dbReference type="SUPFAM" id="SSF55785">
    <property type="entry name" value="PYP-like sensor domain (PAS domain)"/>
    <property type="match status" value="1"/>
</dbReference>
<proteinExistence type="predicted"/>
<dbReference type="RefSeq" id="WP_221252307.1">
    <property type="nucleotide sequence ID" value="NZ_AP024355.1"/>
</dbReference>
<dbReference type="CDD" id="cd06225">
    <property type="entry name" value="HAMP"/>
    <property type="match status" value="1"/>
</dbReference>
<dbReference type="InterPro" id="IPR050351">
    <property type="entry name" value="BphY/WalK/GraS-like"/>
</dbReference>
<keyword evidence="6 13" id="KW-0812">Transmembrane</keyword>
<dbReference type="NCBIfam" id="TIGR00229">
    <property type="entry name" value="sensory_box"/>
    <property type="match status" value="1"/>
</dbReference>
<dbReference type="CDD" id="cd00075">
    <property type="entry name" value="HATPase"/>
    <property type="match status" value="1"/>
</dbReference>
<dbReference type="PANTHER" id="PTHR42878">
    <property type="entry name" value="TWO-COMPONENT HISTIDINE KINASE"/>
    <property type="match status" value="1"/>
</dbReference>
<protein>
    <recommendedName>
        <fullName evidence="3">histidine kinase</fullName>
        <ecNumber evidence="3">2.7.13.3</ecNumber>
    </recommendedName>
</protein>
<evidence type="ECO:0000256" key="3">
    <source>
        <dbReference type="ARBA" id="ARBA00012438"/>
    </source>
</evidence>
<dbReference type="Pfam" id="PF00989">
    <property type="entry name" value="PAS"/>
    <property type="match status" value="1"/>
</dbReference>
<keyword evidence="19" id="KW-1185">Reference proteome</keyword>
<comment type="catalytic activity">
    <reaction evidence="1">
        <text>ATP + protein L-histidine = ADP + protein N-phospho-L-histidine.</text>
        <dbReference type="EC" id="2.7.13.3"/>
    </reaction>
</comment>
<sequence>MKSTLENRILIFAFMVLTLTIAVNTGVNIEGFRRDYRDGIIRRAQSFGTEVKGSIEKVLALGIPLEEMEGLGNRCQEVTETDPEIVYCLIENSSGEPLYSSSPSADFLRGVEFVSPLNENTVILRFSRWGKVYDSFEPIYGPGGKLAGRIRIGFPDSVLIERTGTALERSLLILAGAFVLVFVLVALFAKRHVVLPIRRLRSIASEIAAGNFSVEVPSSTTRELAELGQALKEMAASLHDREEKIQLGYRELEDANLHLLKSYEDQEKIGAELVRSREMYRSLLEDASDAIIVSDHQDRIVLINKAAESFFGIARKKIEGANIFAFLEKLQVEEIEHQYEVHQAILQGQTLETEMRFTRPTDKSSIIAWAKASPVLGKDSRRMVQAIYRDVTREREIKANLEKSTLELQRLNQMKDSFLGLASHELKTPLTVIIGYSDLLLGEMSANIDPATRPLVQHIGDAAARLANIVRDMVDVSMLDNRAMRLRYRHGDINEIIRQAVQEIDFFFSVRKQSLSLNLAEELPAVPFDADRMVQAITNLVINAIKFTPDGGTITIETRLVNILRPPRVMVGDELRGYKEIAPETSPYAEICIRDTGIGIAEIDQIHIFDKFYEVGNIEEHFTGKMAFKGKGAGLGLTIVKGIVDTHGGEIWVESRGYNPKTNPGSEFHLLLPLVAANPQWVRAALDEEEFHLPD</sequence>
<dbReference type="InterPro" id="IPR036890">
    <property type="entry name" value="HATPase_C_sf"/>
</dbReference>
<dbReference type="Gene3D" id="6.10.340.10">
    <property type="match status" value="1"/>
</dbReference>
<keyword evidence="12 13" id="KW-0472">Membrane</keyword>
<evidence type="ECO:0000256" key="8">
    <source>
        <dbReference type="ARBA" id="ARBA00022777"/>
    </source>
</evidence>
<dbReference type="EC" id="2.7.13.3" evidence="3"/>
<evidence type="ECO:0000259" key="17">
    <source>
        <dbReference type="PROSITE" id="PS50885"/>
    </source>
</evidence>
<dbReference type="Gene3D" id="3.30.565.10">
    <property type="entry name" value="Histidine kinase-like ATPase, C-terminal domain"/>
    <property type="match status" value="1"/>
</dbReference>
<comment type="subcellular location">
    <subcellularLocation>
        <location evidence="2">Membrane</location>
        <topology evidence="2">Multi-pass membrane protein</topology>
    </subcellularLocation>
</comment>
<evidence type="ECO:0000256" key="7">
    <source>
        <dbReference type="ARBA" id="ARBA00022741"/>
    </source>
</evidence>
<feature type="domain" description="HAMP" evidence="17">
    <location>
        <begin position="191"/>
        <end position="243"/>
    </location>
</feature>
<dbReference type="CDD" id="cd00082">
    <property type="entry name" value="HisKA"/>
    <property type="match status" value="1"/>
</dbReference>
<dbReference type="Gene3D" id="3.30.450.20">
    <property type="entry name" value="PAS domain"/>
    <property type="match status" value="1"/>
</dbReference>
<accession>A0ABM8HUW5</accession>
<dbReference type="InterPro" id="IPR005467">
    <property type="entry name" value="His_kinase_dom"/>
</dbReference>
<dbReference type="PROSITE" id="PS50109">
    <property type="entry name" value="HIS_KIN"/>
    <property type="match status" value="1"/>
</dbReference>
<dbReference type="InterPro" id="IPR036097">
    <property type="entry name" value="HisK_dim/P_sf"/>
</dbReference>
<feature type="domain" description="Histidine kinase" evidence="14">
    <location>
        <begin position="421"/>
        <end position="676"/>
    </location>
</feature>
<evidence type="ECO:0000259" key="14">
    <source>
        <dbReference type="PROSITE" id="PS50109"/>
    </source>
</evidence>
<dbReference type="InterPro" id="IPR000700">
    <property type="entry name" value="PAS-assoc_C"/>
</dbReference>
<dbReference type="Pfam" id="PF02518">
    <property type="entry name" value="HATPase_c"/>
    <property type="match status" value="1"/>
</dbReference>
<evidence type="ECO:0000256" key="9">
    <source>
        <dbReference type="ARBA" id="ARBA00022840"/>
    </source>
</evidence>
<dbReference type="InterPro" id="IPR003594">
    <property type="entry name" value="HATPase_dom"/>
</dbReference>
<feature type="domain" description="PAS" evidence="15">
    <location>
        <begin position="276"/>
        <end position="349"/>
    </location>
</feature>
<dbReference type="SMART" id="SM00387">
    <property type="entry name" value="HATPase_c"/>
    <property type="match status" value="1"/>
</dbReference>
<dbReference type="GO" id="GO:0016301">
    <property type="term" value="F:kinase activity"/>
    <property type="evidence" value="ECO:0007669"/>
    <property type="project" value="UniProtKB-KW"/>
</dbReference>
<evidence type="ECO:0000256" key="12">
    <source>
        <dbReference type="ARBA" id="ARBA00023136"/>
    </source>
</evidence>
<dbReference type="Proteomes" id="UP001319827">
    <property type="component" value="Chromosome"/>
</dbReference>
<keyword evidence="8 18" id="KW-0418">Kinase</keyword>
<dbReference type="InterPro" id="IPR035965">
    <property type="entry name" value="PAS-like_dom_sf"/>
</dbReference>
<keyword evidence="7" id="KW-0547">Nucleotide-binding</keyword>
<keyword evidence="5" id="KW-0808">Transferase</keyword>
<evidence type="ECO:0000259" key="15">
    <source>
        <dbReference type="PROSITE" id="PS50112"/>
    </source>
</evidence>
<dbReference type="SUPFAM" id="SSF55874">
    <property type="entry name" value="ATPase domain of HSP90 chaperone/DNA topoisomerase II/histidine kinase"/>
    <property type="match status" value="1"/>
</dbReference>
<keyword evidence="9" id="KW-0067">ATP-binding</keyword>
<evidence type="ECO:0000256" key="10">
    <source>
        <dbReference type="ARBA" id="ARBA00022989"/>
    </source>
</evidence>
<reference evidence="18 19" key="1">
    <citation type="journal article" date="2016" name="C (Basel)">
        <title>Selective Growth of and Electricity Production by Marine Exoelectrogenic Bacteria in Self-Aggregated Hydrogel of Microbially Reduced Graphene Oxide.</title>
        <authorList>
            <person name="Yoshida N."/>
            <person name="Goto Y."/>
            <person name="Miyata Y."/>
        </authorList>
    </citation>
    <scope>NUCLEOTIDE SEQUENCE [LARGE SCALE GENOMIC DNA]</scope>
    <source>
        <strain evidence="18 19">NIT-T3</strain>
    </source>
</reference>
<dbReference type="Pfam" id="PF00512">
    <property type="entry name" value="HisKA"/>
    <property type="match status" value="1"/>
</dbReference>
<evidence type="ECO:0000313" key="19">
    <source>
        <dbReference type="Proteomes" id="UP001319827"/>
    </source>
</evidence>
<evidence type="ECO:0000256" key="5">
    <source>
        <dbReference type="ARBA" id="ARBA00022679"/>
    </source>
</evidence>
<dbReference type="SMART" id="SM00388">
    <property type="entry name" value="HisKA"/>
    <property type="match status" value="1"/>
</dbReference>
<dbReference type="PROSITE" id="PS50113">
    <property type="entry name" value="PAC"/>
    <property type="match status" value="1"/>
</dbReference>
<dbReference type="InterPro" id="IPR000014">
    <property type="entry name" value="PAS"/>
</dbReference>
<evidence type="ECO:0000256" key="13">
    <source>
        <dbReference type="SAM" id="Phobius"/>
    </source>
</evidence>
<evidence type="ECO:0000256" key="1">
    <source>
        <dbReference type="ARBA" id="ARBA00000085"/>
    </source>
</evidence>
<dbReference type="SMART" id="SM00304">
    <property type="entry name" value="HAMP"/>
    <property type="match status" value="1"/>
</dbReference>
<dbReference type="EMBL" id="AP024355">
    <property type="protein sequence ID" value="BCR04862.1"/>
    <property type="molecule type" value="Genomic_DNA"/>
</dbReference>
<gene>
    <name evidence="18" type="ORF">DESUT3_19310</name>
</gene>
<evidence type="ECO:0000259" key="16">
    <source>
        <dbReference type="PROSITE" id="PS50113"/>
    </source>
</evidence>
<dbReference type="PROSITE" id="PS50112">
    <property type="entry name" value="PAS"/>
    <property type="match status" value="1"/>
</dbReference>
<evidence type="ECO:0000256" key="4">
    <source>
        <dbReference type="ARBA" id="ARBA00022553"/>
    </source>
</evidence>
<dbReference type="CDD" id="cd00130">
    <property type="entry name" value="PAS"/>
    <property type="match status" value="1"/>
</dbReference>
<dbReference type="Gene3D" id="1.10.287.130">
    <property type="match status" value="1"/>
</dbReference>